<name>A0ABP9WTN5_9CHLR</name>
<evidence type="ECO:0000256" key="1">
    <source>
        <dbReference type="SAM" id="Phobius"/>
    </source>
</evidence>
<keyword evidence="3" id="KW-1185">Reference proteome</keyword>
<gene>
    <name evidence="2" type="ORF">Hgul01_00337</name>
</gene>
<dbReference type="EMBL" id="BAABRU010000001">
    <property type="protein sequence ID" value="GAA5526564.1"/>
    <property type="molecule type" value="Genomic_DNA"/>
</dbReference>
<reference evidence="2 3" key="1">
    <citation type="submission" date="2024-02" db="EMBL/GenBank/DDBJ databases">
        <title>Herpetosiphon gulosus NBRC 112829.</title>
        <authorList>
            <person name="Ichikawa N."/>
            <person name="Katano-Makiyama Y."/>
            <person name="Hidaka K."/>
        </authorList>
    </citation>
    <scope>NUCLEOTIDE SEQUENCE [LARGE SCALE GENOMIC DNA]</scope>
    <source>
        <strain evidence="2 3">NBRC 112829</strain>
    </source>
</reference>
<sequence length="313" mass="36761">MGLLLGILLLNLVWCSYRPQERQILWGWFLRIWPRVRPILGWFLIFIGILGVILPILQGIIFLVIGSALIGPRHRLIRRTRVAYKQFLHRLAGSSNRFLAWLGRFGISSLRTMNQQIRRFIEYRTRYQRKHRPIRLAIVPPPEVVAMLDHYRLRYDPSYRHGLPPHIVLVPSSHPNDRDAFEREVAITLSQWSGFDLTLEHLQIAPNQHRLVLLPSQGKGLVEQLQASLPQTRPIQRQPWPALTIGKLLQYSSLESAQTWVAETWQPQRWHVAELVLFEERFGRMWHEVRRFRLCASTNHAECVKIHALNDYA</sequence>
<feature type="transmembrane region" description="Helical" evidence="1">
    <location>
        <begin position="39"/>
        <end position="71"/>
    </location>
</feature>
<dbReference type="Pfam" id="PF13563">
    <property type="entry name" value="2_5_RNA_ligase2"/>
    <property type="match status" value="1"/>
</dbReference>
<protein>
    <submittedName>
        <fullName evidence="2">Uncharacterized protein</fullName>
    </submittedName>
</protein>
<keyword evidence="1" id="KW-0472">Membrane</keyword>
<comment type="caution">
    <text evidence="2">The sequence shown here is derived from an EMBL/GenBank/DDBJ whole genome shotgun (WGS) entry which is preliminary data.</text>
</comment>
<accession>A0ABP9WTN5</accession>
<keyword evidence="1" id="KW-0812">Transmembrane</keyword>
<proteinExistence type="predicted"/>
<keyword evidence="1" id="KW-1133">Transmembrane helix</keyword>
<evidence type="ECO:0000313" key="3">
    <source>
        <dbReference type="Proteomes" id="UP001428290"/>
    </source>
</evidence>
<dbReference type="Proteomes" id="UP001428290">
    <property type="component" value="Unassembled WGS sequence"/>
</dbReference>
<evidence type="ECO:0000313" key="2">
    <source>
        <dbReference type="EMBL" id="GAA5526564.1"/>
    </source>
</evidence>
<dbReference type="Gene3D" id="3.90.1140.10">
    <property type="entry name" value="Cyclic phosphodiesterase"/>
    <property type="match status" value="1"/>
</dbReference>
<organism evidence="2 3">
    <name type="scientific">Herpetosiphon gulosus</name>
    <dbReference type="NCBI Taxonomy" id="1973496"/>
    <lineage>
        <taxon>Bacteria</taxon>
        <taxon>Bacillati</taxon>
        <taxon>Chloroflexota</taxon>
        <taxon>Chloroflexia</taxon>
        <taxon>Herpetosiphonales</taxon>
        <taxon>Herpetosiphonaceae</taxon>
        <taxon>Herpetosiphon</taxon>
    </lineage>
</organism>